<accession>A0AAP0M669</accession>
<evidence type="ECO:0000313" key="2">
    <source>
        <dbReference type="Proteomes" id="UP001428341"/>
    </source>
</evidence>
<comment type="caution">
    <text evidence="1">The sequence shown here is derived from an EMBL/GenBank/DDBJ whole genome shotgun (WGS) entry which is preliminary data.</text>
</comment>
<proteinExistence type="predicted"/>
<dbReference type="Proteomes" id="UP001428341">
    <property type="component" value="Unassembled WGS sequence"/>
</dbReference>
<evidence type="ECO:0000313" key="1">
    <source>
        <dbReference type="EMBL" id="KAK9198767.1"/>
    </source>
</evidence>
<sequence>MVMLGISASTPKERKRYKKLWENIIGILVAEATKGISIYSVTVKVSSSKGSRKLLAAAAGEGNFGIKEAFPQQGGQQTREKLLCKQWVEEKHVSSECKTLLMRPP</sequence>
<name>A0AAP0M669_9ROSI</name>
<protein>
    <submittedName>
        <fullName evidence="1">Uncharacterized protein</fullName>
    </submittedName>
</protein>
<keyword evidence="2" id="KW-1185">Reference proteome</keyword>
<gene>
    <name evidence="1" type="ORF">WN944_013953</name>
</gene>
<dbReference type="AlphaFoldDB" id="A0AAP0M669"/>
<dbReference type="EMBL" id="JBCGBO010000005">
    <property type="protein sequence ID" value="KAK9198767.1"/>
    <property type="molecule type" value="Genomic_DNA"/>
</dbReference>
<organism evidence="1 2">
    <name type="scientific">Citrus x changshan-huyou</name>
    <dbReference type="NCBI Taxonomy" id="2935761"/>
    <lineage>
        <taxon>Eukaryota</taxon>
        <taxon>Viridiplantae</taxon>
        <taxon>Streptophyta</taxon>
        <taxon>Embryophyta</taxon>
        <taxon>Tracheophyta</taxon>
        <taxon>Spermatophyta</taxon>
        <taxon>Magnoliopsida</taxon>
        <taxon>eudicotyledons</taxon>
        <taxon>Gunneridae</taxon>
        <taxon>Pentapetalae</taxon>
        <taxon>rosids</taxon>
        <taxon>malvids</taxon>
        <taxon>Sapindales</taxon>
        <taxon>Rutaceae</taxon>
        <taxon>Aurantioideae</taxon>
        <taxon>Citrus</taxon>
    </lineage>
</organism>
<reference evidence="1 2" key="1">
    <citation type="submission" date="2024-05" db="EMBL/GenBank/DDBJ databases">
        <title>Haplotype-resolved chromosome-level genome assembly of Huyou (Citrus changshanensis).</title>
        <authorList>
            <person name="Miao C."/>
            <person name="Chen W."/>
            <person name="Wu Y."/>
            <person name="Wang L."/>
            <person name="Zhao S."/>
            <person name="Grierson D."/>
            <person name="Xu C."/>
            <person name="Chen K."/>
        </authorList>
    </citation>
    <scope>NUCLEOTIDE SEQUENCE [LARGE SCALE GENOMIC DNA]</scope>
    <source>
        <strain evidence="1">01-14</strain>
        <tissue evidence="1">Leaf</tissue>
    </source>
</reference>